<dbReference type="InterPro" id="IPR001041">
    <property type="entry name" value="2Fe-2S_ferredoxin-type"/>
</dbReference>
<dbReference type="CDD" id="cd00207">
    <property type="entry name" value="fer2"/>
    <property type="match status" value="1"/>
</dbReference>
<dbReference type="EMBL" id="JADPKZ010000044">
    <property type="protein sequence ID" value="MBF8378367.1"/>
    <property type="molecule type" value="Genomic_DNA"/>
</dbReference>
<evidence type="ECO:0000259" key="6">
    <source>
        <dbReference type="PROSITE" id="PS51085"/>
    </source>
</evidence>
<dbReference type="InterPro" id="IPR012675">
    <property type="entry name" value="Beta-grasp_dom_sf"/>
</dbReference>
<dbReference type="InterPro" id="IPR051452">
    <property type="entry name" value="Diverse_Oxidoreductases"/>
</dbReference>
<dbReference type="InterPro" id="IPR036010">
    <property type="entry name" value="2Fe-2S_ferredoxin-like_sf"/>
</dbReference>
<dbReference type="PANTHER" id="PTHR44379">
    <property type="entry name" value="OXIDOREDUCTASE WITH IRON-SULFUR SUBUNIT"/>
    <property type="match status" value="1"/>
</dbReference>
<evidence type="ECO:0000313" key="7">
    <source>
        <dbReference type="EMBL" id="MBF8378367.1"/>
    </source>
</evidence>
<dbReference type="SUPFAM" id="SSF54292">
    <property type="entry name" value="2Fe-2S ferredoxin-like"/>
    <property type="match status" value="1"/>
</dbReference>
<organism evidence="7 8">
    <name type="scientific">Alicyclobacillus mali</name>
    <name type="common">ex Roth et al. 2021</name>
    <dbReference type="NCBI Taxonomy" id="1123961"/>
    <lineage>
        <taxon>Bacteria</taxon>
        <taxon>Bacillati</taxon>
        <taxon>Bacillota</taxon>
        <taxon>Bacilli</taxon>
        <taxon>Bacillales</taxon>
        <taxon>Alicyclobacillaceae</taxon>
        <taxon>Alicyclobacillus</taxon>
    </lineage>
</organism>
<evidence type="ECO:0000313" key="8">
    <source>
        <dbReference type="Proteomes" id="UP000642910"/>
    </source>
</evidence>
<dbReference type="Proteomes" id="UP000642910">
    <property type="component" value="Unassembled WGS sequence"/>
</dbReference>
<dbReference type="PROSITE" id="PS51085">
    <property type="entry name" value="2FE2S_FER_2"/>
    <property type="match status" value="1"/>
</dbReference>
<dbReference type="PROSITE" id="PS00197">
    <property type="entry name" value="2FE2S_FER_1"/>
    <property type="match status" value="1"/>
</dbReference>
<reference evidence="7 8" key="1">
    <citation type="submission" date="2020-11" db="EMBL/GenBank/DDBJ databases">
        <title>Genomic insight of Alicyclobacillus mali FL 18 reveals a new arsenic-resistant strain, with potential in environmental biotechnology.</title>
        <authorList>
            <person name="Fiorentino G."/>
            <person name="Gallo G."/>
            <person name="Aulitto M."/>
        </authorList>
    </citation>
    <scope>NUCLEOTIDE SEQUENCE [LARGE SCALE GENOMIC DNA]</scope>
    <source>
        <strain evidence="7 8">FL 18</strain>
    </source>
</reference>
<evidence type="ECO:0000256" key="4">
    <source>
        <dbReference type="ARBA" id="ARBA00023004"/>
    </source>
</evidence>
<name>A0ABS0F510_9BACL</name>
<keyword evidence="3" id="KW-0560">Oxidoreductase</keyword>
<dbReference type="Pfam" id="PF01799">
    <property type="entry name" value="Fer2_2"/>
    <property type="match status" value="1"/>
</dbReference>
<gene>
    <name evidence="7" type="ORF">IW967_10905</name>
</gene>
<keyword evidence="2" id="KW-0479">Metal-binding</keyword>
<dbReference type="PANTHER" id="PTHR44379:SF5">
    <property type="entry name" value="OXIDOREDUCTASE WITH IRON-SULFUR SUBUNIT"/>
    <property type="match status" value="1"/>
</dbReference>
<evidence type="ECO:0000256" key="3">
    <source>
        <dbReference type="ARBA" id="ARBA00023002"/>
    </source>
</evidence>
<comment type="caution">
    <text evidence="7">The sequence shown here is derived from an EMBL/GenBank/DDBJ whole genome shotgun (WGS) entry which is preliminary data.</text>
</comment>
<dbReference type="InterPro" id="IPR036884">
    <property type="entry name" value="2Fe-2S-bd_dom_sf"/>
</dbReference>
<keyword evidence="5" id="KW-0411">Iron-sulfur</keyword>
<accession>A0ABS0F510</accession>
<evidence type="ECO:0000256" key="2">
    <source>
        <dbReference type="ARBA" id="ARBA00022723"/>
    </source>
</evidence>
<dbReference type="InterPro" id="IPR002888">
    <property type="entry name" value="2Fe-2S-bd"/>
</dbReference>
<keyword evidence="1" id="KW-0001">2Fe-2S</keyword>
<sequence>MDVLRPGADRVEFVLNGNPVMVKAPPCTPLVRVLRDDLGMMGTKISCGIGRCGACTVEVDGRPALACMTPVFRLRGRSVVTIEGADDPETDRIVHAFVEEGALQCGYCTPGMVMAVRALLHALPSPSEEDIRAWLSGNLCRCTGYLPILRAVRRVIEETDHRDKG</sequence>
<dbReference type="Pfam" id="PF00111">
    <property type="entry name" value="Fer2"/>
    <property type="match status" value="1"/>
</dbReference>
<dbReference type="InterPro" id="IPR006058">
    <property type="entry name" value="2Fe2S_fd_BS"/>
</dbReference>
<keyword evidence="4" id="KW-0408">Iron</keyword>
<feature type="domain" description="2Fe-2S ferredoxin-type" evidence="6">
    <location>
        <begin position="9"/>
        <end position="85"/>
    </location>
</feature>
<keyword evidence="8" id="KW-1185">Reference proteome</keyword>
<proteinExistence type="predicted"/>
<protein>
    <submittedName>
        <fullName evidence="7">(2Fe-2S)-binding protein</fullName>
    </submittedName>
</protein>
<dbReference type="Gene3D" id="3.10.20.30">
    <property type="match status" value="1"/>
</dbReference>
<dbReference type="Gene3D" id="1.10.150.120">
    <property type="entry name" value="[2Fe-2S]-binding domain"/>
    <property type="match status" value="1"/>
</dbReference>
<dbReference type="SUPFAM" id="SSF47741">
    <property type="entry name" value="CO dehydrogenase ISP C-domain like"/>
    <property type="match status" value="1"/>
</dbReference>
<evidence type="ECO:0000256" key="1">
    <source>
        <dbReference type="ARBA" id="ARBA00022714"/>
    </source>
</evidence>
<evidence type="ECO:0000256" key="5">
    <source>
        <dbReference type="ARBA" id="ARBA00023014"/>
    </source>
</evidence>